<dbReference type="Proteomes" id="UP000316921">
    <property type="component" value="Chromosome"/>
</dbReference>
<protein>
    <submittedName>
        <fullName evidence="2">Uncharacterized protein</fullName>
    </submittedName>
</protein>
<evidence type="ECO:0000313" key="2">
    <source>
        <dbReference type="EMBL" id="QDU67412.1"/>
    </source>
</evidence>
<name>A0A518BKB1_9BACT</name>
<feature type="region of interest" description="Disordered" evidence="1">
    <location>
        <begin position="284"/>
        <end position="362"/>
    </location>
</feature>
<proteinExistence type="predicted"/>
<dbReference type="EMBL" id="CP036287">
    <property type="protein sequence ID" value="QDU67412.1"/>
    <property type="molecule type" value="Genomic_DNA"/>
</dbReference>
<evidence type="ECO:0000256" key="1">
    <source>
        <dbReference type="SAM" id="MobiDB-lite"/>
    </source>
</evidence>
<evidence type="ECO:0000313" key="3">
    <source>
        <dbReference type="Proteomes" id="UP000316921"/>
    </source>
</evidence>
<gene>
    <name evidence="2" type="ORF">Pla133_24950</name>
</gene>
<dbReference type="PROSITE" id="PS51257">
    <property type="entry name" value="PROKAR_LIPOPROTEIN"/>
    <property type="match status" value="1"/>
</dbReference>
<dbReference type="AlphaFoldDB" id="A0A518BKB1"/>
<dbReference type="KEGG" id="pbap:Pla133_24950"/>
<reference evidence="2 3" key="1">
    <citation type="submission" date="2019-02" db="EMBL/GenBank/DDBJ databases">
        <title>Deep-cultivation of Planctomycetes and their phenomic and genomic characterization uncovers novel biology.</title>
        <authorList>
            <person name="Wiegand S."/>
            <person name="Jogler M."/>
            <person name="Boedeker C."/>
            <person name="Pinto D."/>
            <person name="Vollmers J."/>
            <person name="Rivas-Marin E."/>
            <person name="Kohn T."/>
            <person name="Peeters S.H."/>
            <person name="Heuer A."/>
            <person name="Rast P."/>
            <person name="Oberbeckmann S."/>
            <person name="Bunk B."/>
            <person name="Jeske O."/>
            <person name="Meyerdierks A."/>
            <person name="Storesund J.E."/>
            <person name="Kallscheuer N."/>
            <person name="Luecker S."/>
            <person name="Lage O.M."/>
            <person name="Pohl T."/>
            <person name="Merkel B.J."/>
            <person name="Hornburger P."/>
            <person name="Mueller R.-W."/>
            <person name="Bruemmer F."/>
            <person name="Labrenz M."/>
            <person name="Spormann A.M."/>
            <person name="Op den Camp H."/>
            <person name="Overmann J."/>
            <person name="Amann R."/>
            <person name="Jetten M.S.M."/>
            <person name="Mascher T."/>
            <person name="Medema M.H."/>
            <person name="Devos D.P."/>
            <person name="Kaster A.-K."/>
            <person name="Ovreas L."/>
            <person name="Rohde M."/>
            <person name="Galperin M.Y."/>
            <person name="Jogler C."/>
        </authorList>
    </citation>
    <scope>NUCLEOTIDE SEQUENCE [LARGE SCALE GENOMIC DNA]</scope>
    <source>
        <strain evidence="2 3">Pla133</strain>
    </source>
</reference>
<keyword evidence="3" id="KW-1185">Reference proteome</keyword>
<feature type="compositionally biased region" description="Low complexity" evidence="1">
    <location>
        <begin position="342"/>
        <end position="355"/>
    </location>
</feature>
<organism evidence="2 3">
    <name type="scientific">Engelhardtia mirabilis</name>
    <dbReference type="NCBI Taxonomy" id="2528011"/>
    <lineage>
        <taxon>Bacteria</taxon>
        <taxon>Pseudomonadati</taxon>
        <taxon>Planctomycetota</taxon>
        <taxon>Planctomycetia</taxon>
        <taxon>Planctomycetia incertae sedis</taxon>
        <taxon>Engelhardtia</taxon>
    </lineage>
</organism>
<feature type="compositionally biased region" description="Low complexity" evidence="1">
    <location>
        <begin position="323"/>
        <end position="332"/>
    </location>
</feature>
<accession>A0A518BKB1</accession>
<sequence>MLGQLRTLPVQTSPAALVLAALAVLAGCNTQRWPGPMTPTVVPLPPGEGADIQPGLEEVFVVRHADPVQLRRTGATAGFPLRFYNKKERIGAGAWVLSGAGGKAELFWPRDGISIILFEEGAAVVGERDRDEPVATLARITRARLMLTPGARVALEGGAVVHGDDDESSGPFLLQRLATGDVLRLKNQAKHTAYVEYRDGLLPVGPGQAVDLPILDAGAAPFNSPASGLRVEEGGVGLVIEGPAELVQPAGRPGGATVEASGPARIAAQGVRVRLGPGVRARFTDLGWTADSPPSGAADRPGRAPSSEEESILSEDEPEEPPADGGASAPGGQNQNSSAATGSPTAGPASANPAPGGSPGGP</sequence>
<dbReference type="RefSeq" id="WP_145065562.1">
    <property type="nucleotide sequence ID" value="NZ_CP036287.1"/>
</dbReference>
<feature type="compositionally biased region" description="Acidic residues" evidence="1">
    <location>
        <begin position="307"/>
        <end position="322"/>
    </location>
</feature>